<reference evidence="1 2" key="1">
    <citation type="submission" date="2017-08" db="EMBL/GenBank/DDBJ databases">
        <title>Multipartite genome sequences of Sinorhizobium species nodulating soybeans.</title>
        <authorList>
            <person name="Tian C.F."/>
        </authorList>
    </citation>
    <scope>NUCLEOTIDE SEQUENCE [LARGE SCALE GENOMIC DNA]</scope>
    <source>
        <strain evidence="1 2">CCBAU 05684</strain>
    </source>
</reference>
<organism evidence="1 2">
    <name type="scientific">Sinorhizobium sojae CCBAU 05684</name>
    <dbReference type="NCBI Taxonomy" id="716928"/>
    <lineage>
        <taxon>Bacteria</taxon>
        <taxon>Pseudomonadati</taxon>
        <taxon>Pseudomonadota</taxon>
        <taxon>Alphaproteobacteria</taxon>
        <taxon>Hyphomicrobiales</taxon>
        <taxon>Rhizobiaceae</taxon>
        <taxon>Sinorhizobium/Ensifer group</taxon>
        <taxon>Sinorhizobium</taxon>
    </lineage>
</organism>
<dbReference type="Proteomes" id="UP000217211">
    <property type="component" value="Chromosome"/>
</dbReference>
<evidence type="ECO:0000313" key="1">
    <source>
        <dbReference type="EMBL" id="ASY64439.1"/>
    </source>
</evidence>
<dbReference type="EMBL" id="CP023067">
    <property type="protein sequence ID" value="ASY64439.1"/>
    <property type="molecule type" value="Genomic_DNA"/>
</dbReference>
<evidence type="ECO:0000313" key="2">
    <source>
        <dbReference type="Proteomes" id="UP000217211"/>
    </source>
</evidence>
<dbReference type="AlphaFoldDB" id="A0A249PGN7"/>
<protein>
    <submittedName>
        <fullName evidence="1">Uncharacterized protein</fullName>
    </submittedName>
</protein>
<proteinExistence type="predicted"/>
<accession>A0A249PGN7</accession>
<dbReference type="KEGG" id="esj:SJ05684_c30150"/>
<keyword evidence="2" id="KW-1185">Reference proteome</keyword>
<sequence length="39" mass="4249">MWSWLLLLGCEGEAVAGGHDTHHDPANVVFGKALGQRFK</sequence>
<gene>
    <name evidence="1" type="ORF">SJ05684_c30150</name>
</gene>
<name>A0A249PGN7_9HYPH</name>